<gene>
    <name evidence="2" type="ORF">HH212_18780</name>
</gene>
<dbReference type="Pfam" id="PF06672">
    <property type="entry name" value="DUF1175"/>
    <property type="match status" value="1"/>
</dbReference>
<feature type="region of interest" description="Disordered" evidence="1">
    <location>
        <begin position="1"/>
        <end position="22"/>
    </location>
</feature>
<dbReference type="EMBL" id="CP051685">
    <property type="protein sequence ID" value="QJE01818.1"/>
    <property type="molecule type" value="Genomic_DNA"/>
</dbReference>
<dbReference type="Proteomes" id="UP000502415">
    <property type="component" value="Chromosome"/>
</dbReference>
<evidence type="ECO:0000313" key="2">
    <source>
        <dbReference type="EMBL" id="QJE01818.1"/>
    </source>
</evidence>
<name>A0A7Z2VZ38_9BURK</name>
<dbReference type="InterPro" id="IPR006311">
    <property type="entry name" value="TAT_signal"/>
</dbReference>
<evidence type="ECO:0000313" key="3">
    <source>
        <dbReference type="Proteomes" id="UP000502415"/>
    </source>
</evidence>
<sequence>MAGGAVSGGRRPDRAPAPRQGCVQPGRRACLKLLALAAGGAGLGALAPPAAALKELPGTQPRLSVEQSRAFQAWMVRIVRDQVARGPNPRWQHRDCAGLVRFAVTEALSPHDARWMRANGMRTDASLPPELDLGPQQALLRNRWVQTGGTVGHFVTALALVQHNSRPVGREVNAARPGDLLFYDQGTEQHLMVWMGASIAYHTGTVAPGDNGLRTVGIRQLMNWKDTRWQPTPDNPNFAGVYRLSFLA</sequence>
<dbReference type="PROSITE" id="PS51318">
    <property type="entry name" value="TAT"/>
    <property type="match status" value="1"/>
</dbReference>
<accession>A0A7Z2VZ38</accession>
<dbReference type="KEGG" id="mfy:HH212_18780"/>
<organism evidence="2 3">
    <name type="scientific">Massilia forsythiae</name>
    <dbReference type="NCBI Taxonomy" id="2728020"/>
    <lineage>
        <taxon>Bacteria</taxon>
        <taxon>Pseudomonadati</taxon>
        <taxon>Pseudomonadota</taxon>
        <taxon>Betaproteobacteria</taxon>
        <taxon>Burkholderiales</taxon>
        <taxon>Oxalobacteraceae</taxon>
        <taxon>Telluria group</taxon>
        <taxon>Massilia</taxon>
    </lineage>
</organism>
<reference evidence="2 3" key="1">
    <citation type="submission" date="2020-04" db="EMBL/GenBank/DDBJ databases">
        <title>Genome sequencing of novel species.</title>
        <authorList>
            <person name="Heo J."/>
            <person name="Kim S.-J."/>
            <person name="Kim J.-S."/>
            <person name="Hong S.-B."/>
            <person name="Kwon S.-W."/>
        </authorList>
    </citation>
    <scope>NUCLEOTIDE SEQUENCE [LARGE SCALE GENOMIC DNA]</scope>
    <source>
        <strain evidence="2 3">GN2-R2</strain>
    </source>
</reference>
<protein>
    <submittedName>
        <fullName evidence="2">DUF1175 family protein</fullName>
    </submittedName>
</protein>
<dbReference type="AlphaFoldDB" id="A0A7Z2VZ38"/>
<evidence type="ECO:0000256" key="1">
    <source>
        <dbReference type="SAM" id="MobiDB-lite"/>
    </source>
</evidence>
<dbReference type="RefSeq" id="WP_170203894.1">
    <property type="nucleotide sequence ID" value="NZ_CP051685.1"/>
</dbReference>
<keyword evidence="3" id="KW-1185">Reference proteome</keyword>
<proteinExistence type="predicted"/>
<dbReference type="InterPro" id="IPR009558">
    <property type="entry name" value="DUF1175"/>
</dbReference>
<dbReference type="Gene3D" id="3.90.1720.10">
    <property type="entry name" value="endopeptidase domain like (from Nostoc punctiforme)"/>
    <property type="match status" value="1"/>
</dbReference>